<sequence length="420" mass="46137">MRTALLVAAFDSQLKWCARIQRELESRGFACRVVVPDLRAALSAQQIADAGVASVETMAWDDVIVRSLEADVVVSGLSGPLTKRLSIELSALAPRLDGPGPVVVSGWVGIIIEKITAGYLDRCGTDVVAVNSVHDAAHFRDAARWLGLPDGNLLVSGLPLVSATPQPPRQGPIRRVLFADQPTVPTSQAERGYVYHQLIGYARAHPERSVRLKPRHRPGEDTFHRMKHHPEDLLRGIELPANFQIDYTPVDVALAEVDLLITMSSTACLEAIDRGSRVALVLDLGVHERYGNQVFLDSGLLRTFRQITDDRIGAPVPAWRDGYFHGAARTGTELIADRVEELLASGERPSRAVWETDYFRGAVASHLATAAALVPRQSPLARRRLKHGPVKGTLSHVAYNGLPPVVRRPLKRWAEEHQLF</sequence>
<accession>A0A380P5J2</accession>
<dbReference type="Pfam" id="PF20471">
    <property type="entry name" value="DUF6716"/>
    <property type="match status" value="1"/>
</dbReference>
<reference evidence="1 2" key="1">
    <citation type="submission" date="2018-06" db="EMBL/GenBank/DDBJ databases">
        <authorList>
            <consortium name="Pathogen Informatics"/>
            <person name="Doyle S."/>
        </authorList>
    </citation>
    <scope>NUCLEOTIDE SEQUENCE [LARGE SCALE GENOMIC DNA]</scope>
    <source>
        <strain evidence="1 2">NCTC7807</strain>
    </source>
</reference>
<evidence type="ECO:0008006" key="3">
    <source>
        <dbReference type="Google" id="ProtNLM"/>
    </source>
</evidence>
<dbReference type="AlphaFoldDB" id="A0A380P5J2"/>
<dbReference type="RefSeq" id="WP_309474310.1">
    <property type="nucleotide sequence ID" value="NZ_UHID01000007.1"/>
</dbReference>
<organism evidence="1 2">
    <name type="scientific">Streptomyces griseus</name>
    <dbReference type="NCBI Taxonomy" id="1911"/>
    <lineage>
        <taxon>Bacteria</taxon>
        <taxon>Bacillati</taxon>
        <taxon>Actinomycetota</taxon>
        <taxon>Actinomycetes</taxon>
        <taxon>Kitasatosporales</taxon>
        <taxon>Streptomycetaceae</taxon>
        <taxon>Streptomyces</taxon>
    </lineage>
</organism>
<proteinExistence type="predicted"/>
<dbReference type="InterPro" id="IPR046561">
    <property type="entry name" value="DUF6716"/>
</dbReference>
<dbReference type="EMBL" id="UHID01000007">
    <property type="protein sequence ID" value="SUP59782.1"/>
    <property type="molecule type" value="Genomic_DNA"/>
</dbReference>
<protein>
    <recommendedName>
        <fullName evidence="3">ATP/GTP-binding protein</fullName>
    </recommendedName>
</protein>
<gene>
    <name evidence="1" type="ORF">NCTC7807_03840</name>
</gene>
<evidence type="ECO:0000313" key="1">
    <source>
        <dbReference type="EMBL" id="SUP59782.1"/>
    </source>
</evidence>
<dbReference type="Proteomes" id="UP000254150">
    <property type="component" value="Unassembled WGS sequence"/>
</dbReference>
<evidence type="ECO:0000313" key="2">
    <source>
        <dbReference type="Proteomes" id="UP000254150"/>
    </source>
</evidence>
<name>A0A380P5J2_STRGR</name>